<dbReference type="STRING" id="33888.A6122_2822"/>
<sequence length="156" mass="16648">MQPGSAFDSHVPSPLELALPLPAALAGTATVAAVSATQHRTAAHIMGALLYGTPPTSHEIDDRALAHLQIVMINKFRREEAFAFQLDASSAHGTGRQTLWLHPTIPLQFSFHGSRIPAINSTWVRALMEEANSGRGLRIVAEPAQQSESSGLTHAA</sequence>
<dbReference type="EMBL" id="CP015515">
    <property type="protein sequence ID" value="AND17931.1"/>
    <property type="molecule type" value="Genomic_DNA"/>
</dbReference>
<gene>
    <name evidence="2" type="ORF">A6122_2822</name>
</gene>
<feature type="domain" description="DUF7882" evidence="1">
    <location>
        <begin position="46"/>
        <end position="142"/>
    </location>
</feature>
<dbReference type="RefSeq" id="WP_237358208.1">
    <property type="nucleotide sequence ID" value="NZ_CP015515.1"/>
</dbReference>
<reference evidence="2 3" key="1">
    <citation type="submission" date="2016-05" db="EMBL/GenBank/DDBJ databases">
        <title>Complete genome sequence of Rathayibacter tritici NCPPB 1953.</title>
        <authorList>
            <person name="Park J."/>
            <person name="Lee H.-H."/>
            <person name="Lee S.-W."/>
            <person name="Seo Y.-S."/>
        </authorList>
    </citation>
    <scope>NUCLEOTIDE SEQUENCE [LARGE SCALE GENOMIC DNA]</scope>
    <source>
        <strain evidence="2 3">NCPPB 1953</strain>
    </source>
</reference>
<dbReference type="PATRIC" id="fig|33888.3.peg.3171"/>
<dbReference type="KEGG" id="rtn:A6122_2822"/>
<dbReference type="AlphaFoldDB" id="A0A169C7B9"/>
<name>A0A169C7B9_9MICO</name>
<keyword evidence="3" id="KW-1185">Reference proteome</keyword>
<proteinExistence type="predicted"/>
<dbReference type="InterPro" id="IPR057204">
    <property type="entry name" value="DUF7882"/>
</dbReference>
<organism evidence="2 3">
    <name type="scientific">Rathayibacter tritici</name>
    <dbReference type="NCBI Taxonomy" id="33888"/>
    <lineage>
        <taxon>Bacteria</taxon>
        <taxon>Bacillati</taxon>
        <taxon>Actinomycetota</taxon>
        <taxon>Actinomycetes</taxon>
        <taxon>Micrococcales</taxon>
        <taxon>Microbacteriaceae</taxon>
        <taxon>Rathayibacter</taxon>
    </lineage>
</organism>
<evidence type="ECO:0000313" key="2">
    <source>
        <dbReference type="EMBL" id="AND17931.1"/>
    </source>
</evidence>
<protein>
    <recommendedName>
        <fullName evidence="1">DUF7882 domain-containing protein</fullName>
    </recommendedName>
</protein>
<dbReference type="Pfam" id="PF25355">
    <property type="entry name" value="DUF7882"/>
    <property type="match status" value="1"/>
</dbReference>
<dbReference type="Proteomes" id="UP000077071">
    <property type="component" value="Chromosome"/>
</dbReference>
<evidence type="ECO:0000313" key="3">
    <source>
        <dbReference type="Proteomes" id="UP000077071"/>
    </source>
</evidence>
<evidence type="ECO:0000259" key="1">
    <source>
        <dbReference type="Pfam" id="PF25355"/>
    </source>
</evidence>
<accession>A0A169C7B9</accession>